<dbReference type="Gene3D" id="3.40.390.10">
    <property type="entry name" value="Collagenase (Catalytic Domain)"/>
    <property type="match status" value="1"/>
</dbReference>
<dbReference type="EMBL" id="BAAAQD010000003">
    <property type="protein sequence ID" value="GAA1509206.1"/>
    <property type="molecule type" value="Genomic_DNA"/>
</dbReference>
<feature type="transmembrane region" description="Helical" evidence="2">
    <location>
        <begin position="60"/>
        <end position="82"/>
    </location>
</feature>
<dbReference type="RefSeq" id="WP_344501883.1">
    <property type="nucleotide sequence ID" value="NZ_BAAAQD010000003.1"/>
</dbReference>
<feature type="region of interest" description="Disordered" evidence="1">
    <location>
        <begin position="1"/>
        <end position="57"/>
    </location>
</feature>
<evidence type="ECO:0000313" key="4">
    <source>
        <dbReference type="EMBL" id="GAA1509206.1"/>
    </source>
</evidence>
<reference evidence="5" key="1">
    <citation type="journal article" date="2019" name="Int. J. Syst. Evol. Microbiol.">
        <title>The Global Catalogue of Microorganisms (GCM) 10K type strain sequencing project: providing services to taxonomists for standard genome sequencing and annotation.</title>
        <authorList>
            <consortium name="The Broad Institute Genomics Platform"/>
            <consortium name="The Broad Institute Genome Sequencing Center for Infectious Disease"/>
            <person name="Wu L."/>
            <person name="Ma J."/>
        </authorList>
    </citation>
    <scope>NUCLEOTIDE SEQUENCE [LARGE SCALE GENOMIC DNA]</scope>
    <source>
        <strain evidence="5">JCM 15933</strain>
    </source>
</reference>
<dbReference type="InterPro" id="IPR022603">
    <property type="entry name" value="DUF3152"/>
</dbReference>
<organism evidence="4 5">
    <name type="scientific">Dactylosporangium maewongense</name>
    <dbReference type="NCBI Taxonomy" id="634393"/>
    <lineage>
        <taxon>Bacteria</taxon>
        <taxon>Bacillati</taxon>
        <taxon>Actinomycetota</taxon>
        <taxon>Actinomycetes</taxon>
        <taxon>Micromonosporales</taxon>
        <taxon>Micromonosporaceae</taxon>
        <taxon>Dactylosporangium</taxon>
    </lineage>
</organism>
<keyword evidence="2" id="KW-0472">Membrane</keyword>
<comment type="caution">
    <text evidence="4">The sequence shown here is derived from an EMBL/GenBank/DDBJ whole genome shotgun (WGS) entry which is preliminary data.</text>
</comment>
<protein>
    <recommendedName>
        <fullName evidence="3">DUF3152 domain-containing protein</fullName>
    </recommendedName>
</protein>
<keyword evidence="2" id="KW-1133">Transmembrane helix</keyword>
<dbReference type="SUPFAM" id="SSF55486">
    <property type="entry name" value="Metalloproteases ('zincins'), catalytic domain"/>
    <property type="match status" value="1"/>
</dbReference>
<feature type="compositionally biased region" description="Pro residues" evidence="1">
    <location>
        <begin position="103"/>
        <end position="117"/>
    </location>
</feature>
<sequence length="306" mass="32084">MSRPVGSSQELSHPAGSPQEPPSGGSRLPVPLPSDPRQAREVVRAEQRRRREQVRRRRRYVVAGVMAAAFLIAAAGLGRLLFFGGADKEAPVTVAATRGPAPMLDPPSRPASQPPEAGPSSAAGTFAYATSAGPVAGSAGTVRKYRVAVENGSGQDADAFAASVERVFADPRGWPAAGQVRLQRVAGQGTADFTIFLATPVTSEQICATAGLHTAGYSSCRITGKVVINLARWLTGVPDYGAPVEDYQHYVINHEVGHELGNGHEACPGPGRPAPVMQQQTYGLKGCVANAWPFVDGQRYSGAKVP</sequence>
<feature type="compositionally biased region" description="Polar residues" evidence="1">
    <location>
        <begin position="1"/>
        <end position="11"/>
    </location>
</feature>
<name>A0ABP4KSU4_9ACTN</name>
<dbReference type="Pfam" id="PF11350">
    <property type="entry name" value="DUF3152"/>
    <property type="match status" value="1"/>
</dbReference>
<dbReference type="Proteomes" id="UP001501470">
    <property type="component" value="Unassembled WGS sequence"/>
</dbReference>
<proteinExistence type="predicted"/>
<evidence type="ECO:0000256" key="2">
    <source>
        <dbReference type="SAM" id="Phobius"/>
    </source>
</evidence>
<feature type="compositionally biased region" description="Basic and acidic residues" evidence="1">
    <location>
        <begin position="37"/>
        <end position="46"/>
    </location>
</feature>
<feature type="compositionally biased region" description="Basic residues" evidence="1">
    <location>
        <begin position="47"/>
        <end position="57"/>
    </location>
</feature>
<accession>A0ABP4KSU4</accession>
<evidence type="ECO:0000313" key="5">
    <source>
        <dbReference type="Proteomes" id="UP001501470"/>
    </source>
</evidence>
<feature type="domain" description="DUF3152" evidence="3">
    <location>
        <begin position="120"/>
        <end position="285"/>
    </location>
</feature>
<evidence type="ECO:0000256" key="1">
    <source>
        <dbReference type="SAM" id="MobiDB-lite"/>
    </source>
</evidence>
<feature type="region of interest" description="Disordered" evidence="1">
    <location>
        <begin position="98"/>
        <end position="124"/>
    </location>
</feature>
<keyword evidence="2" id="KW-0812">Transmembrane</keyword>
<dbReference type="InterPro" id="IPR024079">
    <property type="entry name" value="MetalloPept_cat_dom_sf"/>
</dbReference>
<evidence type="ECO:0000259" key="3">
    <source>
        <dbReference type="Pfam" id="PF11350"/>
    </source>
</evidence>
<gene>
    <name evidence="4" type="ORF">GCM10009827_024300</name>
</gene>
<keyword evidence="5" id="KW-1185">Reference proteome</keyword>